<dbReference type="AlphaFoldDB" id="A0A017TFN7"/>
<dbReference type="InterPro" id="IPR052910">
    <property type="entry name" value="ABC-Purine-Binding"/>
</dbReference>
<evidence type="ECO:0000313" key="4">
    <source>
        <dbReference type="EMBL" id="EYF07431.1"/>
    </source>
</evidence>
<gene>
    <name evidence="4" type="ORF">CAP_0184</name>
</gene>
<dbReference type="STRING" id="1192034.CAP_0184"/>
<reference evidence="4 5" key="1">
    <citation type="submission" date="2013-05" db="EMBL/GenBank/DDBJ databases">
        <title>Genome assembly of Chondromyces apiculatus DSM 436.</title>
        <authorList>
            <person name="Sharma G."/>
            <person name="Khatri I."/>
            <person name="Kaur C."/>
            <person name="Mayilraj S."/>
            <person name="Subramanian S."/>
        </authorList>
    </citation>
    <scope>NUCLEOTIDE SEQUENCE [LARGE SCALE GENOMIC DNA]</scope>
    <source>
        <strain evidence="4 5">DSM 436</strain>
    </source>
</reference>
<dbReference type="Gene3D" id="3.40.50.2300">
    <property type="match status" value="2"/>
</dbReference>
<feature type="domain" description="ABC transporter substrate-binding protein PnrA-like" evidence="3">
    <location>
        <begin position="136"/>
        <end position="348"/>
    </location>
</feature>
<dbReference type="PANTHER" id="PTHR43208">
    <property type="entry name" value="ABC TRANSPORTER SUBSTRATE-BINDING PROTEIN"/>
    <property type="match status" value="1"/>
</dbReference>
<name>A0A017TFN7_9BACT</name>
<dbReference type="eggNOG" id="COG1744">
    <property type="taxonomic scope" value="Bacteria"/>
</dbReference>
<keyword evidence="1" id="KW-0732">Signal</keyword>
<accession>A0A017TFN7</accession>
<proteinExistence type="predicted"/>
<dbReference type="PANTHER" id="PTHR43208:SF1">
    <property type="entry name" value="ABC TRANSPORTER SUBSTRATE-BINDING PROTEIN"/>
    <property type="match status" value="1"/>
</dbReference>
<keyword evidence="5" id="KW-1185">Reference proteome</keyword>
<evidence type="ECO:0000256" key="2">
    <source>
        <dbReference type="SAM" id="MobiDB-lite"/>
    </source>
</evidence>
<dbReference type="Pfam" id="PF02608">
    <property type="entry name" value="Bmp"/>
    <property type="match status" value="1"/>
</dbReference>
<dbReference type="GO" id="GO:0005886">
    <property type="term" value="C:plasma membrane"/>
    <property type="evidence" value="ECO:0007669"/>
    <property type="project" value="InterPro"/>
</dbReference>
<dbReference type="Proteomes" id="UP000019678">
    <property type="component" value="Unassembled WGS sequence"/>
</dbReference>
<feature type="region of interest" description="Disordered" evidence="2">
    <location>
        <begin position="451"/>
        <end position="476"/>
    </location>
</feature>
<dbReference type="InterPro" id="IPR028082">
    <property type="entry name" value="Peripla_BP_I"/>
</dbReference>
<dbReference type="SUPFAM" id="SSF53822">
    <property type="entry name" value="Periplasmic binding protein-like I"/>
    <property type="match status" value="1"/>
</dbReference>
<comment type="caution">
    <text evidence="4">The sequence shown here is derived from an EMBL/GenBank/DDBJ whole genome shotgun (WGS) entry which is preliminary data.</text>
</comment>
<sequence>MRPPPTSPRPTPERAPKASLSRWRAPLLLLAAALALGPTTACHLLLDGDPAAGIGAPCEEDTDCQASRCIDEVCASPCTTSDDCPAPATCTSAALCQLPLRVGFVHAGEPASEQWTQAHETGREDALLDLPYLVTEAAYGKLLAADAASAIDDLIARGFHLIVATSPTLRDVAALKALEHPETKFLTCDAAPPTTGNHVAYHGRMYQAAYLAGYAAARRSTTHRLGMLGSLPTPAVVRYINAFTTGARRASPDTTVEIRWLGFWHDTLPPDPQGRTQERVLTEALLASGCDVIAHQTDNGIPVTTVANAGTTAKAIGNNTEDACPPDAPSCLGTTFWRWGPLYTRLLDGVHRSRWPSASLVEPGMLLNPQSSTVNFALGPAFDAGELALEISALLEELSAENGEATPFIGPLCSTGQRDPGKDGTPDCLAAGEAPSAGELQTMCWFVEGLVEREDPDDPSSPDRPALVPSRGDCGP</sequence>
<evidence type="ECO:0000313" key="5">
    <source>
        <dbReference type="Proteomes" id="UP000019678"/>
    </source>
</evidence>
<organism evidence="4 5">
    <name type="scientific">Chondromyces apiculatus DSM 436</name>
    <dbReference type="NCBI Taxonomy" id="1192034"/>
    <lineage>
        <taxon>Bacteria</taxon>
        <taxon>Pseudomonadati</taxon>
        <taxon>Myxococcota</taxon>
        <taxon>Polyangia</taxon>
        <taxon>Polyangiales</taxon>
        <taxon>Polyangiaceae</taxon>
        <taxon>Chondromyces</taxon>
    </lineage>
</organism>
<evidence type="ECO:0000259" key="3">
    <source>
        <dbReference type="Pfam" id="PF02608"/>
    </source>
</evidence>
<evidence type="ECO:0000256" key="1">
    <source>
        <dbReference type="ARBA" id="ARBA00022729"/>
    </source>
</evidence>
<dbReference type="EMBL" id="ASRX01000010">
    <property type="protein sequence ID" value="EYF07431.1"/>
    <property type="molecule type" value="Genomic_DNA"/>
</dbReference>
<dbReference type="InterPro" id="IPR003760">
    <property type="entry name" value="PnrA-like"/>
</dbReference>
<protein>
    <recommendedName>
        <fullName evidence="3">ABC transporter substrate-binding protein PnrA-like domain-containing protein</fullName>
    </recommendedName>
</protein>